<comment type="caution">
    <text evidence="1">The sequence shown here is derived from an EMBL/GenBank/DDBJ whole genome shotgun (WGS) entry which is preliminary data.</text>
</comment>
<dbReference type="EMBL" id="JANBUP010001036">
    <property type="protein sequence ID" value="KAJ2808941.1"/>
    <property type="molecule type" value="Genomic_DNA"/>
</dbReference>
<protein>
    <submittedName>
        <fullName evidence="1">Nitrogen permease regulator 2</fullName>
    </submittedName>
</protein>
<evidence type="ECO:0000313" key="2">
    <source>
        <dbReference type="Proteomes" id="UP001140096"/>
    </source>
</evidence>
<sequence>GYSTSRFTEGSVTSFGNSSSHFGLFHGGEQLSEVVELIKRPANPKALMAVRSDKIDFNAVQTLVIPKLTLFEKLITVNTGRFKLMCYPVAVLGNYARNALIFNMCFAFDIKADTKCFGPVVKRVGCLLKELEISSGLLSDPDGERPLMSMMRQLVTKLNDHGECQIELDLRGLSQSLASTGISIKLFPYYGSPRDIEPYHVPIRTVDFEMVKLKSAQTANQAEIPDDIMWDLALDRVMQYMDNINHVRRIAQLAKIRIETVVSALRHLDYYGCIVLADIFQFGNIYEAQYQVMDLYRHEWLQRECYNYVTRGGTTSDVQTEELVRLYSTIQKRKTVAEWVLENDVDTERIDVRRFFVFGVIHQLLRRVHCYPVLCGPVKACDGEQSMATEDNGTSVEESGSPGHDSDNDGLGKRLVEMLDGTHHMDEICLVEDKDAASLKQATPPLELDFDLSQTSSSPTASGRQFMRRSQSFSELSYSPTEHQEFLKPQQQPVGSTGFPTPVTPTRSHKGIGPASLHTPSGTTMQSSNITRSDSKYNSQTIASRSGDQRRARQQRRKTDGSDEIHSMRRPSTSHASSPPRKVAYSQYPDFEDISDPFAKRDKIPQKSERPFLLDVVAATSAVPVPAVELKDFPQTANSGSKQGSVEMDELYNSPQTPARSHSRQHTIIGDSAPRNTTKQSNQAVAAPLETRSSDLSPEPLVDTITTVPTPLRTLDKIPRHTVQPAPSLTPDAQPRVDEPLPAPLRMESTSSSPSKPPVSPTKPRSATGSSATRSMGKSLLISSLVSPASPNHPANSGNRLRAPGNGSVSRAPPPLYAVDSNVSVLSTPVRPFSDHKSSPRLQIDMDKVDTLYERRSIVFEKNKSKIRDRTESTATSPLGSQARSPMSVTGKGLLAMVDEAEDSKDGEHAEETDNQESEHFIPFDQVLIPTAFKRLRAALEDPTFEIDEDTYRRFKLSERWYSREEQMQMERAFTQGTFGESKKRSRIIQKRLSDASADSSALGHGHTAVGDMSESYRGQSELPTPPVSALSLNAQQHHRQRLESLQEEEALDYQEPPVTATAVPERRRTRSSRRPSGRSHHTSENPASSHHQVPLPGGYAPPPSMNPTYAKQPDARMQGAAVDYHLQQQQQVSDEAVPQDSRHRNSRHHRPTAQPSTSAVEQTE</sequence>
<evidence type="ECO:0000313" key="1">
    <source>
        <dbReference type="EMBL" id="KAJ2808941.1"/>
    </source>
</evidence>
<feature type="non-terminal residue" evidence="1">
    <location>
        <position position="1165"/>
    </location>
</feature>
<proteinExistence type="predicted"/>
<keyword evidence="2" id="KW-1185">Reference proteome</keyword>
<accession>A0ACC1LH44</accession>
<reference evidence="1" key="1">
    <citation type="submission" date="2022-07" db="EMBL/GenBank/DDBJ databases">
        <title>Phylogenomic reconstructions and comparative analyses of Kickxellomycotina fungi.</title>
        <authorList>
            <person name="Reynolds N.K."/>
            <person name="Stajich J.E."/>
            <person name="Barry K."/>
            <person name="Grigoriev I.V."/>
            <person name="Crous P."/>
            <person name="Smith M.E."/>
        </authorList>
    </citation>
    <scope>NUCLEOTIDE SEQUENCE</scope>
    <source>
        <strain evidence="1">CBS 102833</strain>
    </source>
</reference>
<feature type="non-terminal residue" evidence="1">
    <location>
        <position position="1"/>
    </location>
</feature>
<name>A0ACC1LH44_9FUNG</name>
<gene>
    <name evidence="1" type="primary">NPR2</name>
    <name evidence="1" type="ORF">H4S07_003301</name>
</gene>
<organism evidence="1 2">
    <name type="scientific">Coemansia furcata</name>
    <dbReference type="NCBI Taxonomy" id="417177"/>
    <lineage>
        <taxon>Eukaryota</taxon>
        <taxon>Fungi</taxon>
        <taxon>Fungi incertae sedis</taxon>
        <taxon>Zoopagomycota</taxon>
        <taxon>Kickxellomycotina</taxon>
        <taxon>Kickxellomycetes</taxon>
        <taxon>Kickxellales</taxon>
        <taxon>Kickxellaceae</taxon>
        <taxon>Coemansia</taxon>
    </lineage>
</organism>
<dbReference type="Proteomes" id="UP001140096">
    <property type="component" value="Unassembled WGS sequence"/>
</dbReference>